<evidence type="ECO:0000313" key="3">
    <source>
        <dbReference type="Proteomes" id="UP001177080"/>
    </source>
</evidence>
<sequence length="409" mass="44644">MIRRLSVVTMLACLGLTAPVSSHAADVKFEGITSGQFGPEARFRLEGEIVEADSARVKQALAEANISVQQDPWRRIVIALNSPGGDYHEGLNLALAFRRLGLATVVREMDACYSACAVAFLGGVDLPKDPTPVGDGDSIPDQKPSRTLEKGAKLGFHAPYLSVPEGSYDAALVQDAYRAAVLGIARLVAVADRLHLVPAELPRLLAPGRDEMYMADDVDAVRVLGITYNDFSYQIRHGYPFSHSMILNGCVNRYYHLGRRSSSDGYQIALSSLEEFIEGSQLMENGEDAIAFGVRSIGQGTVSTWLAYMPIAKTKDGNRFVWCLFSPGTTGPTTFYKPAGTIEELFSELKGKGDLWDFTSSPTTITLSTGDWVDDMMRAIDLVPPHTKLDDVAIQLESYRKSEQAITPR</sequence>
<protein>
    <submittedName>
        <fullName evidence="2">Uncharacterized protein</fullName>
    </submittedName>
</protein>
<accession>A0ABT8XP39</accession>
<keyword evidence="1" id="KW-0732">Signal</keyword>
<dbReference type="Proteomes" id="UP001177080">
    <property type="component" value="Unassembled WGS sequence"/>
</dbReference>
<evidence type="ECO:0000256" key="1">
    <source>
        <dbReference type="SAM" id="SignalP"/>
    </source>
</evidence>
<dbReference type="EMBL" id="WHSC02000019">
    <property type="protein sequence ID" value="MDO6124986.1"/>
    <property type="molecule type" value="Genomic_DNA"/>
</dbReference>
<organism evidence="2 3">
    <name type="scientific">Shinella curvata</name>
    <dbReference type="NCBI Taxonomy" id="1817964"/>
    <lineage>
        <taxon>Bacteria</taxon>
        <taxon>Pseudomonadati</taxon>
        <taxon>Pseudomonadota</taxon>
        <taxon>Alphaproteobacteria</taxon>
        <taxon>Hyphomicrobiales</taxon>
        <taxon>Rhizobiaceae</taxon>
        <taxon>Shinella</taxon>
    </lineage>
</organism>
<dbReference type="SUPFAM" id="SSF52096">
    <property type="entry name" value="ClpP/crotonase"/>
    <property type="match status" value="1"/>
</dbReference>
<feature type="signal peptide" evidence="1">
    <location>
        <begin position="1"/>
        <end position="24"/>
    </location>
</feature>
<reference evidence="2" key="1">
    <citation type="submission" date="2022-04" db="EMBL/GenBank/DDBJ databases">
        <title>Shinella lacus sp. nov., a novel member of the genus Shinella from water.</title>
        <authorList>
            <person name="Deng Y."/>
        </authorList>
    </citation>
    <scope>NUCLEOTIDE SEQUENCE</scope>
    <source>
        <strain evidence="2">JCM 31239</strain>
    </source>
</reference>
<gene>
    <name evidence="2" type="ORF">GB928_027765</name>
</gene>
<name>A0ABT8XP39_9HYPH</name>
<dbReference type="InterPro" id="IPR029045">
    <property type="entry name" value="ClpP/crotonase-like_dom_sf"/>
</dbReference>
<dbReference type="Gene3D" id="3.90.226.10">
    <property type="entry name" value="2-enoyl-CoA Hydratase, Chain A, domain 1"/>
    <property type="match status" value="1"/>
</dbReference>
<evidence type="ECO:0000313" key="2">
    <source>
        <dbReference type="EMBL" id="MDO6124986.1"/>
    </source>
</evidence>
<keyword evidence="3" id="KW-1185">Reference proteome</keyword>
<dbReference type="RefSeq" id="WP_244764092.1">
    <property type="nucleotide sequence ID" value="NZ_JALJCJ010000012.1"/>
</dbReference>
<proteinExistence type="predicted"/>
<comment type="caution">
    <text evidence="2">The sequence shown here is derived from an EMBL/GenBank/DDBJ whole genome shotgun (WGS) entry which is preliminary data.</text>
</comment>
<feature type="chain" id="PRO_5046156153" evidence="1">
    <location>
        <begin position="25"/>
        <end position="409"/>
    </location>
</feature>